<evidence type="ECO:0000256" key="14">
    <source>
        <dbReference type="ARBA" id="ARBA00073229"/>
    </source>
</evidence>
<evidence type="ECO:0000259" key="15">
    <source>
        <dbReference type="SMART" id="SM00896"/>
    </source>
</evidence>
<dbReference type="PANTHER" id="PTHR11538">
    <property type="entry name" value="PHENYLALANYL-TRNA SYNTHETASE"/>
    <property type="match status" value="1"/>
</dbReference>
<evidence type="ECO:0000256" key="2">
    <source>
        <dbReference type="ARBA" id="ARBA00008226"/>
    </source>
</evidence>
<organism evidence="16 17">
    <name type="scientific">Papiliotrema laurentii</name>
    <name type="common">Cryptococcus laurentii</name>
    <dbReference type="NCBI Taxonomy" id="5418"/>
    <lineage>
        <taxon>Eukaryota</taxon>
        <taxon>Fungi</taxon>
        <taxon>Dikarya</taxon>
        <taxon>Basidiomycota</taxon>
        <taxon>Agaricomycotina</taxon>
        <taxon>Tremellomycetes</taxon>
        <taxon>Tremellales</taxon>
        <taxon>Rhynchogastremaceae</taxon>
        <taxon>Papiliotrema</taxon>
    </lineage>
</organism>
<dbReference type="PANTHER" id="PTHR11538:SF41">
    <property type="entry name" value="PHENYLALANINE--TRNA LIGASE, MITOCHONDRIAL"/>
    <property type="match status" value="1"/>
</dbReference>
<evidence type="ECO:0000313" key="17">
    <source>
        <dbReference type="Proteomes" id="UP001182556"/>
    </source>
</evidence>
<protein>
    <recommendedName>
        <fullName evidence="14">Phenylalanine--tRNA ligase, mitochondrial</fullName>
        <ecNumber evidence="3">6.1.1.20</ecNumber>
    </recommendedName>
    <alternativeName>
        <fullName evidence="11">Phenylalanyl-tRNA synthetase</fullName>
    </alternativeName>
</protein>
<accession>A0AAD9FWJ9</accession>
<dbReference type="InterPro" id="IPR004530">
    <property type="entry name" value="Phe-tRNA-synth_IIc_mito"/>
</dbReference>
<comment type="caution">
    <text evidence="16">The sequence shown here is derived from an EMBL/GenBank/DDBJ whole genome shotgun (WGS) entry which is preliminary data.</text>
</comment>
<dbReference type="InterPro" id="IPR002319">
    <property type="entry name" value="Phenylalanyl-tRNA_Synthase"/>
</dbReference>
<dbReference type="Proteomes" id="UP001182556">
    <property type="component" value="Unassembled WGS sequence"/>
</dbReference>
<evidence type="ECO:0000256" key="3">
    <source>
        <dbReference type="ARBA" id="ARBA00012814"/>
    </source>
</evidence>
<dbReference type="GO" id="GO:0005524">
    <property type="term" value="F:ATP binding"/>
    <property type="evidence" value="ECO:0007669"/>
    <property type="project" value="UniProtKB-KW"/>
</dbReference>
<dbReference type="EC" id="6.1.1.20" evidence="3"/>
<keyword evidence="6" id="KW-0067">ATP-binding</keyword>
<dbReference type="InterPro" id="IPR036690">
    <property type="entry name" value="Fdx_antiC-bd_sf"/>
</dbReference>
<sequence length="470" mass="53113">MRLVSAISSRVGCSRCCRRTSPPLATRSPLVGSSRFQSTRADAPYHISGQTYPRDSYSNTPSAILSKLDRKLLHVPSHPLHILRNMIESHFAQYTPSVPSSPVVTVAKNFDELGFAPDHPGRALSDSYYINKEYMLRTHTSAHEVEEYASGKDAWVLSADVYRRDEIDKSHYPVFHQMEGTHVWPTSELHTLPELNAYLASQLEKCPLIIEDTTQISPSNPYQPHHDPVHAAQIAQHLKHSLNSMIFKLFGPIATKGGEPLRVRWIEAFFPFTTPSYEVEVWWNGEWLELLGCGVVMQKTLDVAGVSDKAGWAFGLGLERLAMVLFSIPDIRLFWSEDKRFLNQFADGGITTFKPYSKYPPCYRDMSFWIPDAPVTDGGSAAGGLNAEHGVVTQGWHENDYCEIVREVAGDLVETVEKIDEFTHPKSGKKSKTFRLNYRSMDRSLSNEEVNVLQEQVQKRVVNEMGIQMR</sequence>
<keyword evidence="7" id="KW-0648">Protein biosynthesis</keyword>
<comment type="function">
    <text evidence="13">Is responsible for the charging of tRNA(Phe) with phenylalanine in mitochondrial translation.</text>
</comment>
<dbReference type="GO" id="GO:0005759">
    <property type="term" value="C:mitochondrial matrix"/>
    <property type="evidence" value="ECO:0007669"/>
    <property type="project" value="UniProtKB-SubCell"/>
</dbReference>
<feature type="domain" description="FDX-ACB" evidence="15">
    <location>
        <begin position="357"/>
        <end position="470"/>
    </location>
</feature>
<proteinExistence type="inferred from homology"/>
<evidence type="ECO:0000313" key="16">
    <source>
        <dbReference type="EMBL" id="KAK1927599.1"/>
    </source>
</evidence>
<dbReference type="GO" id="GO:0000049">
    <property type="term" value="F:tRNA binding"/>
    <property type="evidence" value="ECO:0007669"/>
    <property type="project" value="InterPro"/>
</dbReference>
<evidence type="ECO:0000256" key="4">
    <source>
        <dbReference type="ARBA" id="ARBA00022598"/>
    </source>
</evidence>
<dbReference type="Pfam" id="PF03147">
    <property type="entry name" value="FDX-ACB"/>
    <property type="match status" value="1"/>
</dbReference>
<keyword evidence="5" id="KW-0547">Nucleotide-binding</keyword>
<evidence type="ECO:0000256" key="5">
    <source>
        <dbReference type="ARBA" id="ARBA00022741"/>
    </source>
</evidence>
<dbReference type="SUPFAM" id="SSF55681">
    <property type="entry name" value="Class II aaRS and biotin synthetases"/>
    <property type="match status" value="1"/>
</dbReference>
<dbReference type="Gene3D" id="3.30.930.10">
    <property type="entry name" value="Bira Bifunctional Protein, Domain 2"/>
    <property type="match status" value="1"/>
</dbReference>
<dbReference type="InterPro" id="IPR045864">
    <property type="entry name" value="aa-tRNA-synth_II/BPL/LPL"/>
</dbReference>
<name>A0AAD9FWJ9_PAPLA</name>
<evidence type="ECO:0000256" key="10">
    <source>
        <dbReference type="ARBA" id="ARBA00023146"/>
    </source>
</evidence>
<dbReference type="FunFam" id="3.30.70.380:FF:000002">
    <property type="entry name" value="phenylalanine--tRNA ligase, mitochondrial"/>
    <property type="match status" value="1"/>
</dbReference>
<dbReference type="NCBIfam" id="TIGR00469">
    <property type="entry name" value="pheS_mito"/>
    <property type="match status" value="1"/>
</dbReference>
<evidence type="ECO:0000256" key="12">
    <source>
        <dbReference type="ARBA" id="ARBA00049255"/>
    </source>
</evidence>
<gene>
    <name evidence="16" type="ORF">DB88DRAFT_459973</name>
</gene>
<dbReference type="EMBL" id="JAODAN010000001">
    <property type="protein sequence ID" value="KAK1927599.1"/>
    <property type="molecule type" value="Genomic_DNA"/>
</dbReference>
<dbReference type="Pfam" id="PF01409">
    <property type="entry name" value="tRNA-synt_2d"/>
    <property type="match status" value="2"/>
</dbReference>
<keyword evidence="17" id="KW-1185">Reference proteome</keyword>
<evidence type="ECO:0000256" key="8">
    <source>
        <dbReference type="ARBA" id="ARBA00022946"/>
    </source>
</evidence>
<comment type="similarity">
    <text evidence="2">Belongs to the class-II aminoacyl-tRNA synthetase family.</text>
</comment>
<keyword evidence="8" id="KW-0809">Transit peptide</keyword>
<dbReference type="SUPFAM" id="SSF54991">
    <property type="entry name" value="Anticodon-binding domain of PheRS"/>
    <property type="match status" value="1"/>
</dbReference>
<evidence type="ECO:0000256" key="11">
    <source>
        <dbReference type="ARBA" id="ARBA00031194"/>
    </source>
</evidence>
<evidence type="ECO:0000256" key="7">
    <source>
        <dbReference type="ARBA" id="ARBA00022917"/>
    </source>
</evidence>
<dbReference type="SMART" id="SM00896">
    <property type="entry name" value="FDX-ACB"/>
    <property type="match status" value="1"/>
</dbReference>
<keyword evidence="4" id="KW-0436">Ligase</keyword>
<evidence type="ECO:0000256" key="9">
    <source>
        <dbReference type="ARBA" id="ARBA00023128"/>
    </source>
</evidence>
<evidence type="ECO:0000256" key="1">
    <source>
        <dbReference type="ARBA" id="ARBA00004305"/>
    </source>
</evidence>
<comment type="subcellular location">
    <subcellularLocation>
        <location evidence="1">Mitochondrion matrix</location>
    </subcellularLocation>
</comment>
<evidence type="ECO:0000256" key="13">
    <source>
        <dbReference type="ARBA" id="ARBA00057761"/>
    </source>
</evidence>
<evidence type="ECO:0000256" key="6">
    <source>
        <dbReference type="ARBA" id="ARBA00022840"/>
    </source>
</evidence>
<reference evidence="16" key="1">
    <citation type="submission" date="2023-02" db="EMBL/GenBank/DDBJ databases">
        <title>Identification and recombinant expression of a fungal hydrolase from Papiliotrema laurentii that hydrolyzes apple cutin and clears colloidal polyester polyurethane.</title>
        <authorList>
            <consortium name="DOE Joint Genome Institute"/>
            <person name="Roman V.A."/>
            <person name="Bojanowski C."/>
            <person name="Crable B.R."/>
            <person name="Wagner D.N."/>
            <person name="Hung C.S."/>
            <person name="Nadeau L.J."/>
            <person name="Schratz L."/>
            <person name="Haridas S."/>
            <person name="Pangilinan J."/>
            <person name="Lipzen A."/>
            <person name="Na H."/>
            <person name="Yan M."/>
            <person name="Ng V."/>
            <person name="Grigoriev I.V."/>
            <person name="Spatafora J.W."/>
            <person name="Barlow D."/>
            <person name="Biffinger J."/>
            <person name="Kelley-Loughnane N."/>
            <person name="Varaljay V.A."/>
            <person name="Crookes-Goodson W.J."/>
        </authorList>
    </citation>
    <scope>NUCLEOTIDE SEQUENCE</scope>
    <source>
        <strain evidence="16">5307AH</strain>
    </source>
</reference>
<dbReference type="GO" id="GO:0004826">
    <property type="term" value="F:phenylalanine-tRNA ligase activity"/>
    <property type="evidence" value="ECO:0007669"/>
    <property type="project" value="UniProtKB-EC"/>
</dbReference>
<dbReference type="FunFam" id="3.30.930.10:FF:000053">
    <property type="entry name" value="Phenylalanyl-tRNA synthetase mitochondrial"/>
    <property type="match status" value="1"/>
</dbReference>
<dbReference type="GO" id="GO:0006432">
    <property type="term" value="P:phenylalanyl-tRNA aminoacylation"/>
    <property type="evidence" value="ECO:0007669"/>
    <property type="project" value="InterPro"/>
</dbReference>
<dbReference type="AlphaFoldDB" id="A0AAD9FWJ9"/>
<dbReference type="Gene3D" id="3.30.70.380">
    <property type="entry name" value="Ferrodoxin-fold anticodon-binding domain"/>
    <property type="match status" value="1"/>
</dbReference>
<dbReference type="InterPro" id="IPR005121">
    <property type="entry name" value="Fdx_antiC-bd"/>
</dbReference>
<keyword evidence="9" id="KW-0496">Mitochondrion</keyword>
<comment type="catalytic activity">
    <reaction evidence="12">
        <text>tRNA(Phe) + L-phenylalanine + ATP = L-phenylalanyl-tRNA(Phe) + AMP + diphosphate + H(+)</text>
        <dbReference type="Rhea" id="RHEA:19413"/>
        <dbReference type="Rhea" id="RHEA-COMP:9668"/>
        <dbReference type="Rhea" id="RHEA-COMP:9699"/>
        <dbReference type="ChEBI" id="CHEBI:15378"/>
        <dbReference type="ChEBI" id="CHEBI:30616"/>
        <dbReference type="ChEBI" id="CHEBI:33019"/>
        <dbReference type="ChEBI" id="CHEBI:58095"/>
        <dbReference type="ChEBI" id="CHEBI:78442"/>
        <dbReference type="ChEBI" id="CHEBI:78531"/>
        <dbReference type="ChEBI" id="CHEBI:456215"/>
        <dbReference type="EC" id="6.1.1.20"/>
    </reaction>
</comment>
<keyword evidence="10" id="KW-0030">Aminoacyl-tRNA synthetase</keyword>